<dbReference type="InterPro" id="IPR036047">
    <property type="entry name" value="F-box-like_dom_sf"/>
</dbReference>
<sequence length="519" mass="59105">MAFLSLPPEIHARIIFYVPSIRDLAALSQSCRALHSLCDMQTRERFYRIRVYPNDTSINETFGLLMEILKQRRLGYYVREIEQYWRPSSELSYIEKEEQRDLSTNEKNLIRVAVQRAGFVGPQESAIINMLMQNTTQGAHSIKSYSRSGIGPGRVLGTFIAQALAAIIISVSPSLEALAIAQPFESYYRFYLDAEKWPRDSHVDYALDRLLRRANADPANTPFLQNLRKVYMIVDEVKPVDDGRFYTYIDFTDCMTLFDHLPSIESIGADALGEDENDNSRLVQGSSNISKIYLNHCALGTPYLAYVIQSSKALREFQYTIGGRGVLGGSSSLFNVKTFIKSICPHKDTLEVLDIDAESRMFYLDAFHEEEGLVDQVIDEVTDFYRDEEDEKQEFLQSFWGNSGSLKCFRALKRLGLGIGFLLYFAKGVGETDEKREPVMLPDGLPKSLEYLCIRGYERGECEKWDAQIDALVAFYKSGLSKLKEIRGIETTIPNARDVKRPDDNEDSLWTLKHAGYAL</sequence>
<protein>
    <recommendedName>
        <fullName evidence="1">F-box domain-containing protein</fullName>
    </recommendedName>
</protein>
<proteinExistence type="predicted"/>
<dbReference type="InterPro" id="IPR001810">
    <property type="entry name" value="F-box_dom"/>
</dbReference>
<organism evidence="2 3">
    <name type="scientific">Penicillium brasilianum</name>
    <dbReference type="NCBI Taxonomy" id="104259"/>
    <lineage>
        <taxon>Eukaryota</taxon>
        <taxon>Fungi</taxon>
        <taxon>Dikarya</taxon>
        <taxon>Ascomycota</taxon>
        <taxon>Pezizomycotina</taxon>
        <taxon>Eurotiomycetes</taxon>
        <taxon>Eurotiomycetidae</taxon>
        <taxon>Eurotiales</taxon>
        <taxon>Aspergillaceae</taxon>
        <taxon>Penicillium</taxon>
    </lineage>
</organism>
<gene>
    <name evidence="2" type="ORF">PEBR_34928</name>
</gene>
<evidence type="ECO:0000259" key="1">
    <source>
        <dbReference type="Pfam" id="PF12937"/>
    </source>
</evidence>
<dbReference type="AlphaFoldDB" id="A0A1S9RE74"/>
<dbReference type="SUPFAM" id="SSF81383">
    <property type="entry name" value="F-box domain"/>
    <property type="match status" value="1"/>
</dbReference>
<name>A0A1S9RE74_PENBI</name>
<accession>A0A1S9RE74</accession>
<dbReference type="Pfam" id="PF12937">
    <property type="entry name" value="F-box-like"/>
    <property type="match status" value="1"/>
</dbReference>
<dbReference type="EMBL" id="LJBN01000198">
    <property type="protein sequence ID" value="OOQ83358.1"/>
    <property type="molecule type" value="Genomic_DNA"/>
</dbReference>
<evidence type="ECO:0000313" key="3">
    <source>
        <dbReference type="Proteomes" id="UP000190744"/>
    </source>
</evidence>
<comment type="caution">
    <text evidence="2">The sequence shown here is derived from an EMBL/GenBank/DDBJ whole genome shotgun (WGS) entry which is preliminary data.</text>
</comment>
<dbReference type="Proteomes" id="UP000190744">
    <property type="component" value="Unassembled WGS sequence"/>
</dbReference>
<reference evidence="3" key="1">
    <citation type="submission" date="2015-09" db="EMBL/GenBank/DDBJ databases">
        <authorList>
            <person name="Fill T.P."/>
            <person name="Baretta J.F."/>
            <person name="de Almeida L.G."/>
            <person name="Rocha M."/>
            <person name="de Souza D.H."/>
            <person name="Malavazi I."/>
            <person name="Cerdeira L.T."/>
            <person name="Hong H."/>
            <person name="Samborskyy M."/>
            <person name="de Vasconcelos A.T."/>
            <person name="Leadlay P."/>
            <person name="Rodrigues-Filho E."/>
        </authorList>
    </citation>
    <scope>NUCLEOTIDE SEQUENCE [LARGE SCALE GENOMIC DNA]</scope>
    <source>
        <strain evidence="3">LaBioMMi 136</strain>
    </source>
</reference>
<evidence type="ECO:0000313" key="2">
    <source>
        <dbReference type="EMBL" id="OOQ83358.1"/>
    </source>
</evidence>
<feature type="domain" description="F-box" evidence="1">
    <location>
        <begin position="3"/>
        <end position="39"/>
    </location>
</feature>